<name>A0A8B8ZHP8_PHODC</name>
<keyword evidence="6" id="KW-0133">Cell shape</keyword>
<evidence type="ECO:0000256" key="8">
    <source>
        <dbReference type="ARBA" id="ARBA00023316"/>
    </source>
</evidence>
<evidence type="ECO:0000256" key="5">
    <source>
        <dbReference type="ARBA" id="ARBA00022840"/>
    </source>
</evidence>
<feature type="domain" description="Mur ligase central" evidence="14">
    <location>
        <begin position="234"/>
        <end position="439"/>
    </location>
</feature>
<keyword evidence="4" id="KW-0547">Nucleotide-binding</keyword>
<evidence type="ECO:0000256" key="6">
    <source>
        <dbReference type="ARBA" id="ARBA00022960"/>
    </source>
</evidence>
<dbReference type="InterPro" id="IPR018109">
    <property type="entry name" value="Folylpolyglutamate_synth_CS"/>
</dbReference>
<feature type="domain" description="Mur ligase C-terminal" evidence="13">
    <location>
        <begin position="462"/>
        <end position="607"/>
    </location>
</feature>
<dbReference type="GO" id="GO:0008360">
    <property type="term" value="P:regulation of cell shape"/>
    <property type="evidence" value="ECO:0007669"/>
    <property type="project" value="UniProtKB-KW"/>
</dbReference>
<dbReference type="Gene3D" id="3.40.1390.10">
    <property type="entry name" value="MurE/MurF, N-terminal domain"/>
    <property type="match status" value="1"/>
</dbReference>
<dbReference type="Pfam" id="PF01225">
    <property type="entry name" value="Mur_ligase"/>
    <property type="match status" value="1"/>
</dbReference>
<dbReference type="GO" id="GO:0005737">
    <property type="term" value="C:cytoplasm"/>
    <property type="evidence" value="ECO:0007669"/>
    <property type="project" value="InterPro"/>
</dbReference>
<dbReference type="NCBIfam" id="TIGR01085">
    <property type="entry name" value="murE"/>
    <property type="match status" value="1"/>
</dbReference>
<dbReference type="InterPro" id="IPR035911">
    <property type="entry name" value="MurE/MurF_N"/>
</dbReference>
<dbReference type="Gene3D" id="3.90.190.20">
    <property type="entry name" value="Mur ligase, C-terminal domain"/>
    <property type="match status" value="1"/>
</dbReference>
<dbReference type="AlphaFoldDB" id="A0A8B8ZHP8"/>
<dbReference type="Proteomes" id="UP000228380">
    <property type="component" value="Chromosome 18"/>
</dbReference>
<evidence type="ECO:0000259" key="12">
    <source>
        <dbReference type="Pfam" id="PF01225"/>
    </source>
</evidence>
<dbReference type="PANTHER" id="PTHR23135:SF4">
    <property type="entry name" value="UDP-N-ACETYLMURAMOYL-L-ALANYL-D-GLUTAMATE--2,6-DIAMINOPIMELATE LIGASE MURE HOMOLOG, CHLOROPLASTIC"/>
    <property type="match status" value="1"/>
</dbReference>
<evidence type="ECO:0000256" key="9">
    <source>
        <dbReference type="ARBA" id="ARBA00064883"/>
    </source>
</evidence>
<dbReference type="OrthoDB" id="533138at2759"/>
<dbReference type="InterPro" id="IPR036565">
    <property type="entry name" value="Mur-like_cat_sf"/>
</dbReference>
<protein>
    <recommendedName>
        <fullName evidence="10">UDP-N-acetylmuramoyl-L-alanyl-D-glutamate--2,6-diaminopimelate ligase MurE homolog, chloroplastic</fullName>
    </recommendedName>
</protein>
<organism evidence="15 16">
    <name type="scientific">Phoenix dactylifera</name>
    <name type="common">Date palm</name>
    <dbReference type="NCBI Taxonomy" id="42345"/>
    <lineage>
        <taxon>Eukaryota</taxon>
        <taxon>Viridiplantae</taxon>
        <taxon>Streptophyta</taxon>
        <taxon>Embryophyta</taxon>
        <taxon>Tracheophyta</taxon>
        <taxon>Spermatophyta</taxon>
        <taxon>Magnoliopsida</taxon>
        <taxon>Liliopsida</taxon>
        <taxon>Arecaceae</taxon>
        <taxon>Coryphoideae</taxon>
        <taxon>Phoeniceae</taxon>
        <taxon>Phoenix</taxon>
    </lineage>
</organism>
<dbReference type="GO" id="GO:0004326">
    <property type="term" value="F:tetrahydrofolylpolyglutamate synthase activity"/>
    <property type="evidence" value="ECO:0007669"/>
    <property type="project" value="InterPro"/>
</dbReference>
<feature type="domain" description="Mur ligase N-terminal catalytic" evidence="12">
    <location>
        <begin position="145"/>
        <end position="222"/>
    </location>
</feature>
<keyword evidence="3" id="KW-0436">Ligase</keyword>
<dbReference type="InterPro" id="IPR036615">
    <property type="entry name" value="Mur_ligase_C_dom_sf"/>
</dbReference>
<reference evidence="16" key="2">
    <citation type="submission" date="2025-08" db="UniProtKB">
        <authorList>
            <consortium name="RefSeq"/>
        </authorList>
    </citation>
    <scope>IDENTIFICATION</scope>
    <source>
        <tissue evidence="16">Young leaves</tissue>
    </source>
</reference>
<dbReference type="InterPro" id="IPR013221">
    <property type="entry name" value="Mur_ligase_cen"/>
</dbReference>
<sequence>MAFVAPFSFPQCSPSPPLLFCSPSLLPPSLSKLYHSVLSLRRSLPTPSATTRDSNFHPASPEKHTKFQPSRPHGLALTSDDRTHEETPTTLLHKRAEAENSSPALCSERSSAYKTEHKHRMTLAELLDRSGVLPVSVYGNLDVSVAGIQHDSREITVGDLFVCCAGSKTDGHLYLSEARDRGAAAVLADKEIGKDEILGYCEALVVVEDTNSLLPVLAASFYGHPSRSLSVVGITGTNGKTTTASLVKSVLEAAGSRTGMLGTLGYYIHGDNKLEAPNTTPGAATVQRLMAEMVGNGTDALVMEASSHGLEMGRCDEIDFDVAVFTNLTRDHLDFHGTEEEYRKSKGKLFARMVDPRRHRKVANIDDPSASYFIAQGNADVPVVTFAMEDENADVKPLELELSLFATRAMIGTPQGMLEIGSGMVGRYNVYNILAAVSVGIAVGAPLEDIAKGIEGVKGVPGRCELIDEGQSFAVVVDYAHTPDALSRLLDAMRELGPRRIITVFGCGGERDMGKRPLMTKIACDKSDVVILTSDNPRNEDPLDILDDMLMGVGWTMQDYLQHGGNNGHPMLPNGHKLFVHDIRRVALQAAAAMGEEGDIIVVAGKGHETYQIEGDKKKFFDDREECREALHYVHELHQAGIDISELPWVLLRHAALIFSSKEIEAQYKLTDPE</sequence>
<dbReference type="Pfam" id="PF02875">
    <property type="entry name" value="Mur_ligase_C"/>
    <property type="match status" value="1"/>
</dbReference>
<dbReference type="SUPFAM" id="SSF63418">
    <property type="entry name" value="MurE/MurF N-terminal domain"/>
    <property type="match status" value="1"/>
</dbReference>
<dbReference type="InterPro" id="IPR005761">
    <property type="entry name" value="UDP-N-AcMur-Glu-dNH2Pim_ligase"/>
</dbReference>
<dbReference type="KEGG" id="pda:120104388"/>
<dbReference type="FunFam" id="3.90.190.20:FF:000006">
    <property type="entry name" value="UDP-N-acetylmuramoyl-L-alanyl-D-glutamate--2,6-diaminopimelate ligase"/>
    <property type="match status" value="1"/>
</dbReference>
<gene>
    <name evidence="16" type="primary">LOC120104388</name>
</gene>
<evidence type="ECO:0000313" key="15">
    <source>
        <dbReference type="Proteomes" id="UP000228380"/>
    </source>
</evidence>
<dbReference type="Gene3D" id="3.40.1190.10">
    <property type="entry name" value="Mur-like, catalytic domain"/>
    <property type="match status" value="1"/>
</dbReference>
<dbReference type="SUPFAM" id="SSF53244">
    <property type="entry name" value="MurD-like peptide ligases, peptide-binding domain"/>
    <property type="match status" value="1"/>
</dbReference>
<evidence type="ECO:0000256" key="7">
    <source>
        <dbReference type="ARBA" id="ARBA00022984"/>
    </source>
</evidence>
<dbReference type="InterPro" id="IPR004101">
    <property type="entry name" value="Mur_ligase_C"/>
</dbReference>
<keyword evidence="8" id="KW-0961">Cell wall biogenesis/degradation</keyword>
<evidence type="ECO:0000256" key="4">
    <source>
        <dbReference type="ARBA" id="ARBA00022741"/>
    </source>
</evidence>
<keyword evidence="2" id="KW-0963">Cytoplasm</keyword>
<dbReference type="GeneID" id="120104388"/>
<dbReference type="InterPro" id="IPR000713">
    <property type="entry name" value="Mur_ligase_N"/>
</dbReference>
<comment type="subunit">
    <text evidence="9">Component of the plastid-encoded plastid RNA polymerase (PEP) complex.</text>
</comment>
<evidence type="ECO:0000259" key="13">
    <source>
        <dbReference type="Pfam" id="PF02875"/>
    </source>
</evidence>
<comment type="similarity">
    <text evidence="1">Belongs to the MurCDEF family. MurE subfamily.</text>
</comment>
<dbReference type="PANTHER" id="PTHR23135">
    <property type="entry name" value="MUR LIGASE FAMILY MEMBER"/>
    <property type="match status" value="1"/>
</dbReference>
<evidence type="ECO:0000256" key="1">
    <source>
        <dbReference type="ARBA" id="ARBA00005898"/>
    </source>
</evidence>
<feature type="region of interest" description="Disordered" evidence="11">
    <location>
        <begin position="45"/>
        <end position="89"/>
    </location>
</feature>
<dbReference type="PROSITE" id="PS01011">
    <property type="entry name" value="FOLYLPOLYGLU_SYNT_1"/>
    <property type="match status" value="1"/>
</dbReference>
<dbReference type="SUPFAM" id="SSF53623">
    <property type="entry name" value="MurD-like peptide ligases, catalytic domain"/>
    <property type="match status" value="1"/>
</dbReference>
<dbReference type="Pfam" id="PF08245">
    <property type="entry name" value="Mur_ligase_M"/>
    <property type="match status" value="1"/>
</dbReference>
<dbReference type="GO" id="GO:0071555">
    <property type="term" value="P:cell wall organization"/>
    <property type="evidence" value="ECO:0007669"/>
    <property type="project" value="UniProtKB-KW"/>
</dbReference>
<accession>A0A8B8ZHP8</accession>
<dbReference type="HAMAP" id="MF_00208">
    <property type="entry name" value="MurE"/>
    <property type="match status" value="1"/>
</dbReference>
<dbReference type="RefSeq" id="XP_038971299.1">
    <property type="nucleotide sequence ID" value="XM_039115371.1"/>
</dbReference>
<dbReference type="NCBIfam" id="NF001124">
    <property type="entry name" value="PRK00139.1-2"/>
    <property type="match status" value="1"/>
</dbReference>
<evidence type="ECO:0000256" key="11">
    <source>
        <dbReference type="SAM" id="MobiDB-lite"/>
    </source>
</evidence>
<keyword evidence="5" id="KW-0067">ATP-binding</keyword>
<evidence type="ECO:0000256" key="2">
    <source>
        <dbReference type="ARBA" id="ARBA00022490"/>
    </source>
</evidence>
<evidence type="ECO:0000313" key="16">
    <source>
        <dbReference type="RefSeq" id="XP_038971299.1"/>
    </source>
</evidence>
<reference evidence="15" key="1">
    <citation type="journal article" date="2019" name="Nat. Commun.">
        <title>Genome-wide association mapping of date palm fruit traits.</title>
        <authorList>
            <person name="Hazzouri K.M."/>
            <person name="Gros-Balthazard M."/>
            <person name="Flowers J.M."/>
            <person name="Copetti D."/>
            <person name="Lemansour A."/>
            <person name="Lebrun M."/>
            <person name="Masmoudi K."/>
            <person name="Ferrand S."/>
            <person name="Dhar M.I."/>
            <person name="Fresquez Z.A."/>
            <person name="Rosas U."/>
            <person name="Zhang J."/>
            <person name="Talag J."/>
            <person name="Lee S."/>
            <person name="Kudrna D."/>
            <person name="Powell R.F."/>
            <person name="Leitch I.J."/>
            <person name="Krueger R.R."/>
            <person name="Wing R.A."/>
            <person name="Amiri K.M.A."/>
            <person name="Purugganan M.D."/>
        </authorList>
    </citation>
    <scope>NUCLEOTIDE SEQUENCE [LARGE SCALE GENOMIC DNA]</scope>
    <source>
        <strain evidence="15">cv. Khalas</strain>
    </source>
</reference>
<keyword evidence="7" id="KW-0573">Peptidoglycan synthesis</keyword>
<evidence type="ECO:0000256" key="10">
    <source>
        <dbReference type="ARBA" id="ARBA00072427"/>
    </source>
</evidence>
<evidence type="ECO:0000259" key="14">
    <source>
        <dbReference type="Pfam" id="PF08245"/>
    </source>
</evidence>
<keyword evidence="15" id="KW-1185">Reference proteome</keyword>
<evidence type="ECO:0000256" key="3">
    <source>
        <dbReference type="ARBA" id="ARBA00022598"/>
    </source>
</evidence>
<dbReference type="GO" id="GO:0005524">
    <property type="term" value="F:ATP binding"/>
    <property type="evidence" value="ECO:0007669"/>
    <property type="project" value="UniProtKB-KW"/>
</dbReference>
<proteinExistence type="inferred from homology"/>
<dbReference type="GO" id="GO:0051301">
    <property type="term" value="P:cell division"/>
    <property type="evidence" value="ECO:0007669"/>
    <property type="project" value="InterPro"/>
</dbReference>
<dbReference type="NCBIfam" id="NF001126">
    <property type="entry name" value="PRK00139.1-4"/>
    <property type="match status" value="1"/>
</dbReference>